<name>A0A8A4TN09_SULCO</name>
<evidence type="ECO:0000256" key="1">
    <source>
        <dbReference type="ARBA" id="ARBA00006817"/>
    </source>
</evidence>
<evidence type="ECO:0000313" key="3">
    <source>
        <dbReference type="EMBL" id="QTD47975.1"/>
    </source>
</evidence>
<reference evidence="3" key="1">
    <citation type="submission" date="2021-03" db="EMBL/GenBank/DDBJ databases">
        <title>Acanthopleuribacteraceae sp. M133.</title>
        <authorList>
            <person name="Wang G."/>
        </authorList>
    </citation>
    <scope>NUCLEOTIDE SEQUENCE</scope>
    <source>
        <strain evidence="3">M133</strain>
    </source>
</reference>
<organism evidence="3 4">
    <name type="scientific">Sulfidibacter corallicola</name>
    <dbReference type="NCBI Taxonomy" id="2818388"/>
    <lineage>
        <taxon>Bacteria</taxon>
        <taxon>Pseudomonadati</taxon>
        <taxon>Acidobacteriota</taxon>
        <taxon>Holophagae</taxon>
        <taxon>Acanthopleuribacterales</taxon>
        <taxon>Acanthopleuribacteraceae</taxon>
        <taxon>Sulfidibacter</taxon>
    </lineage>
</organism>
<dbReference type="CDD" id="cd08901">
    <property type="entry name" value="SRPBCC_CalC_Aha1-like_8"/>
    <property type="match status" value="1"/>
</dbReference>
<comment type="similarity">
    <text evidence="1">Belongs to the AHA1 family.</text>
</comment>
<dbReference type="KEGG" id="scor:J3U87_20505"/>
<dbReference type="Pfam" id="PF08327">
    <property type="entry name" value="AHSA1"/>
    <property type="match status" value="1"/>
</dbReference>
<dbReference type="InterPro" id="IPR013538">
    <property type="entry name" value="ASHA1/2-like_C"/>
</dbReference>
<dbReference type="Proteomes" id="UP000663929">
    <property type="component" value="Chromosome"/>
</dbReference>
<dbReference type="SUPFAM" id="SSF55961">
    <property type="entry name" value="Bet v1-like"/>
    <property type="match status" value="1"/>
</dbReference>
<dbReference type="AlphaFoldDB" id="A0A8A4TN09"/>
<evidence type="ECO:0000313" key="4">
    <source>
        <dbReference type="Proteomes" id="UP000663929"/>
    </source>
</evidence>
<feature type="domain" description="Activator of Hsp90 ATPase homologue 1/2-like C-terminal" evidence="2">
    <location>
        <begin position="14"/>
        <end position="136"/>
    </location>
</feature>
<evidence type="ECO:0000259" key="2">
    <source>
        <dbReference type="Pfam" id="PF08327"/>
    </source>
</evidence>
<dbReference type="Gene3D" id="3.30.530.20">
    <property type="match status" value="1"/>
</dbReference>
<dbReference type="EMBL" id="CP071793">
    <property type="protein sequence ID" value="QTD47975.1"/>
    <property type="molecule type" value="Genomic_DNA"/>
</dbReference>
<gene>
    <name evidence="3" type="ORF">J3U87_20505</name>
</gene>
<dbReference type="InterPro" id="IPR023393">
    <property type="entry name" value="START-like_dom_sf"/>
</dbReference>
<sequence>MELEFEVYAKIQKPVHEVFEAVYNPEKLSGYFTTGGASARLDEGTEVTWDFHDYPGAFPVKVIKTVPNETIVFEWADDRSGDETRVEMTFEELDGDATLVKIKESGWKKTQESLKYSYGNCMGWSQMLCFLKVYVEDGKNLRTFFY</sequence>
<protein>
    <submittedName>
        <fullName evidence="3">SRPBCC family protein</fullName>
    </submittedName>
</protein>
<accession>A0A8A4TN09</accession>
<dbReference type="RefSeq" id="WP_237377639.1">
    <property type="nucleotide sequence ID" value="NZ_CP071793.1"/>
</dbReference>
<proteinExistence type="inferred from homology"/>
<keyword evidence="4" id="KW-1185">Reference proteome</keyword>